<feature type="domain" description="Amidohydrolase-related" evidence="9">
    <location>
        <begin position="68"/>
        <end position="337"/>
    </location>
</feature>
<keyword evidence="5 8" id="KW-0464">Manganese</keyword>
<dbReference type="InterPro" id="IPR006679">
    <property type="entry name" value="Adenine_deam"/>
</dbReference>
<dbReference type="RefSeq" id="WP_091585697.1">
    <property type="nucleotide sequence ID" value="NZ_FNDU01000007.1"/>
</dbReference>
<dbReference type="Pfam" id="PF13382">
    <property type="entry name" value="Adenine_deam_C"/>
    <property type="match status" value="1"/>
</dbReference>
<dbReference type="InterPro" id="IPR006680">
    <property type="entry name" value="Amidohydro-rel"/>
</dbReference>
<evidence type="ECO:0000256" key="1">
    <source>
        <dbReference type="ARBA" id="ARBA00001936"/>
    </source>
</evidence>
<gene>
    <name evidence="8" type="primary">ade</name>
    <name evidence="11" type="ORF">SAMN05216352_107202</name>
</gene>
<dbReference type="InterPro" id="IPR011059">
    <property type="entry name" value="Metal-dep_hydrolase_composite"/>
</dbReference>
<dbReference type="Gene3D" id="2.30.40.10">
    <property type="entry name" value="Urease, subunit C, domain 1"/>
    <property type="match status" value="1"/>
</dbReference>
<keyword evidence="4 8" id="KW-0378">Hydrolase</keyword>
<dbReference type="InterPro" id="IPR026912">
    <property type="entry name" value="Adenine_deam_C"/>
</dbReference>
<dbReference type="EC" id="3.5.4.2" evidence="3 8"/>
<name>A0A1G8KF76_9BACI</name>
<dbReference type="CDD" id="cd01295">
    <property type="entry name" value="AdeC"/>
    <property type="match status" value="1"/>
</dbReference>
<proteinExistence type="inferred from homology"/>
<evidence type="ECO:0000256" key="5">
    <source>
        <dbReference type="ARBA" id="ARBA00023211"/>
    </source>
</evidence>
<dbReference type="FunFam" id="3.20.20.140:FF:000016">
    <property type="entry name" value="Adenine deaminase"/>
    <property type="match status" value="1"/>
</dbReference>
<evidence type="ECO:0000256" key="6">
    <source>
        <dbReference type="ARBA" id="ARBA00047720"/>
    </source>
</evidence>
<feature type="domain" description="Adenine deaminase C-terminal" evidence="10">
    <location>
        <begin position="404"/>
        <end position="570"/>
    </location>
</feature>
<organism evidence="11 12">
    <name type="scientific">Alteribacillus bidgolensis</name>
    <dbReference type="NCBI Taxonomy" id="930129"/>
    <lineage>
        <taxon>Bacteria</taxon>
        <taxon>Bacillati</taxon>
        <taxon>Bacillota</taxon>
        <taxon>Bacilli</taxon>
        <taxon>Bacillales</taxon>
        <taxon>Bacillaceae</taxon>
        <taxon>Alteribacillus</taxon>
    </lineage>
</organism>
<dbReference type="PANTHER" id="PTHR11113:SF2">
    <property type="entry name" value="ADENINE DEAMINASE"/>
    <property type="match status" value="1"/>
</dbReference>
<reference evidence="11 12" key="1">
    <citation type="submission" date="2016-10" db="EMBL/GenBank/DDBJ databases">
        <authorList>
            <person name="de Groot N.N."/>
        </authorList>
    </citation>
    <scope>NUCLEOTIDE SEQUENCE [LARGE SCALE GENOMIC DNA]</scope>
    <source>
        <strain evidence="12">P4B,CCM 7963,CECT 7998,DSM 25260,IBRC-M 10614,KCTC 13821</strain>
    </source>
</reference>
<evidence type="ECO:0000256" key="3">
    <source>
        <dbReference type="ARBA" id="ARBA00012782"/>
    </source>
</evidence>
<protein>
    <recommendedName>
        <fullName evidence="7 8">Adenine deaminase</fullName>
        <shortName evidence="8">Adenase</shortName>
        <shortName evidence="8">Adenine aminase</shortName>
        <ecNumber evidence="3 8">3.5.4.2</ecNumber>
    </recommendedName>
</protein>
<dbReference type="GO" id="GO:0000034">
    <property type="term" value="F:adenine deaminase activity"/>
    <property type="evidence" value="ECO:0007669"/>
    <property type="project" value="UniProtKB-UniRule"/>
</dbReference>
<dbReference type="PANTHER" id="PTHR11113">
    <property type="entry name" value="N-ACETYLGLUCOSAMINE-6-PHOSPHATE DEACETYLASE"/>
    <property type="match status" value="1"/>
</dbReference>
<dbReference type="EMBL" id="FNDU01000007">
    <property type="protein sequence ID" value="SDI42094.1"/>
    <property type="molecule type" value="Genomic_DNA"/>
</dbReference>
<keyword evidence="12" id="KW-1185">Reference proteome</keyword>
<dbReference type="Gene3D" id="3.20.20.140">
    <property type="entry name" value="Metal-dependent hydrolases"/>
    <property type="match status" value="1"/>
</dbReference>
<evidence type="ECO:0000259" key="9">
    <source>
        <dbReference type="Pfam" id="PF01979"/>
    </source>
</evidence>
<evidence type="ECO:0000313" key="12">
    <source>
        <dbReference type="Proteomes" id="UP000199017"/>
    </source>
</evidence>
<dbReference type="InterPro" id="IPR032466">
    <property type="entry name" value="Metal_Hydrolase"/>
</dbReference>
<dbReference type="NCBIfam" id="TIGR01178">
    <property type="entry name" value="ade"/>
    <property type="match status" value="1"/>
</dbReference>
<dbReference type="STRING" id="930129.SAMN05216352_107202"/>
<dbReference type="Pfam" id="PF01979">
    <property type="entry name" value="Amidohydro_1"/>
    <property type="match status" value="1"/>
</dbReference>
<dbReference type="Proteomes" id="UP000199017">
    <property type="component" value="Unassembled WGS sequence"/>
</dbReference>
<evidence type="ECO:0000256" key="7">
    <source>
        <dbReference type="ARBA" id="ARBA00069718"/>
    </source>
</evidence>
<evidence type="ECO:0000256" key="8">
    <source>
        <dbReference type="HAMAP-Rule" id="MF_01518"/>
    </source>
</evidence>
<evidence type="ECO:0000256" key="4">
    <source>
        <dbReference type="ARBA" id="ARBA00022801"/>
    </source>
</evidence>
<dbReference type="AlphaFoldDB" id="A0A1G8KF76"/>
<evidence type="ECO:0000313" key="11">
    <source>
        <dbReference type="EMBL" id="SDI42094.1"/>
    </source>
</evidence>
<sequence>MSIDKSVLKKRIAVASQRTPADIVIKNGRIIDVFNLEVIEGDIAIADEYIAGIGQFEGKKVIDANNRYVCPSFIDGHVHIESSMVTPAEFAKAVLPHGVTTIITDPHEIANVAGKDGIQFMIDDSENLPMDIHVMLPSCVPATPFENNGAQLNAEDLTAFFDHKRVLGLAEVMDYPSVLNAENTMIDKLITTSKYSSLIDGHAAGLHAGALNVYASAGIGTDHEANTASEALDRLRRGMYVLIREGSAAKDLTSIVPLVNHKNSRRFLFCTDDKHLDDLLEEGSIDHNVRLSIKQGLDPLLAIQMASLNAAECYGLKNNGAIAPGYAANFLLLDDLASVSIHEVYKFGNLTAKDGKFVGETLPSIQPPSQLTNTVNVPNMREEDLNIPMDGKKAHIIGVSPNSLVTNKLVENVTVKDGAFIPSVEHDQLKLAVVERHSRTGNIGLGIIKGFGIKEGAIASTVAHDSHNLVVAGTNNPDMITAVHAIKNMQGGLAVVKDNEVIAALSLNVAGLISDKDSDEVNNLLHQLNESLLDIGCSQTFNPFLTLSFLTLPVIPELKLTDTGLFDVGTSTHIPVDFFRSNTEKNTE</sequence>
<dbReference type="HAMAP" id="MF_01518">
    <property type="entry name" value="Adenine_deamin"/>
    <property type="match status" value="1"/>
</dbReference>
<evidence type="ECO:0000256" key="2">
    <source>
        <dbReference type="ARBA" id="ARBA00006773"/>
    </source>
</evidence>
<dbReference type="GO" id="GO:0006146">
    <property type="term" value="P:adenine catabolic process"/>
    <property type="evidence" value="ECO:0007669"/>
    <property type="project" value="InterPro"/>
</dbReference>
<dbReference type="OrthoDB" id="9775607at2"/>
<evidence type="ECO:0000259" key="10">
    <source>
        <dbReference type="Pfam" id="PF13382"/>
    </source>
</evidence>
<comment type="similarity">
    <text evidence="2 8">Belongs to the metallo-dependent hydrolases superfamily. Adenine deaminase family.</text>
</comment>
<accession>A0A1G8KF76</accession>
<dbReference type="SUPFAM" id="SSF51556">
    <property type="entry name" value="Metallo-dependent hydrolases"/>
    <property type="match status" value="1"/>
</dbReference>
<comment type="cofactor">
    <cofactor evidence="1 8">
        <name>Mn(2+)</name>
        <dbReference type="ChEBI" id="CHEBI:29035"/>
    </cofactor>
</comment>
<dbReference type="SUPFAM" id="SSF51338">
    <property type="entry name" value="Composite domain of metallo-dependent hydrolases"/>
    <property type="match status" value="1"/>
</dbReference>
<comment type="catalytic activity">
    <reaction evidence="6 8">
        <text>adenine + H2O + H(+) = hypoxanthine + NH4(+)</text>
        <dbReference type="Rhea" id="RHEA:23688"/>
        <dbReference type="ChEBI" id="CHEBI:15377"/>
        <dbReference type="ChEBI" id="CHEBI:15378"/>
        <dbReference type="ChEBI" id="CHEBI:16708"/>
        <dbReference type="ChEBI" id="CHEBI:17368"/>
        <dbReference type="ChEBI" id="CHEBI:28938"/>
        <dbReference type="EC" id="3.5.4.2"/>
    </reaction>
</comment>